<dbReference type="CDD" id="cd16917">
    <property type="entry name" value="HATPase_UhpB-NarQ-NarX-like"/>
    <property type="match status" value="1"/>
</dbReference>
<evidence type="ECO:0000313" key="12">
    <source>
        <dbReference type="Proteomes" id="UP000199034"/>
    </source>
</evidence>
<keyword evidence="3" id="KW-0597">Phosphoprotein</keyword>
<dbReference type="Gene3D" id="1.20.5.1930">
    <property type="match status" value="1"/>
</dbReference>
<keyword evidence="12" id="KW-1185">Reference proteome</keyword>
<dbReference type="InterPro" id="IPR050482">
    <property type="entry name" value="Sensor_HK_TwoCompSys"/>
</dbReference>
<name>A0A1G6LEQ7_9ACTN</name>
<evidence type="ECO:0000313" key="11">
    <source>
        <dbReference type="EMBL" id="SDC41694.1"/>
    </source>
</evidence>
<dbReference type="InterPro" id="IPR011712">
    <property type="entry name" value="Sig_transdc_His_kin_sub3_dim/P"/>
</dbReference>
<evidence type="ECO:0000256" key="2">
    <source>
        <dbReference type="ARBA" id="ARBA00012438"/>
    </source>
</evidence>
<evidence type="ECO:0000256" key="3">
    <source>
        <dbReference type="ARBA" id="ARBA00022553"/>
    </source>
</evidence>
<dbReference type="Pfam" id="PF07730">
    <property type="entry name" value="HisKA_3"/>
    <property type="match status" value="1"/>
</dbReference>
<evidence type="ECO:0000256" key="1">
    <source>
        <dbReference type="ARBA" id="ARBA00000085"/>
    </source>
</evidence>
<protein>
    <recommendedName>
        <fullName evidence="2">histidine kinase</fullName>
        <ecNumber evidence="2">2.7.13.3</ecNumber>
    </recommendedName>
</protein>
<dbReference type="EC" id="2.7.13.3" evidence="2"/>
<evidence type="ECO:0000259" key="9">
    <source>
        <dbReference type="Pfam" id="PF02518"/>
    </source>
</evidence>
<evidence type="ECO:0000259" key="10">
    <source>
        <dbReference type="Pfam" id="PF07730"/>
    </source>
</evidence>
<reference evidence="11 12" key="1">
    <citation type="submission" date="2016-10" db="EMBL/GenBank/DDBJ databases">
        <authorList>
            <person name="de Groot N.N."/>
        </authorList>
    </citation>
    <scope>NUCLEOTIDE SEQUENCE [LARGE SCALE GENOMIC DNA]</scope>
    <source>
        <strain evidence="11 12">CGMCC 4.6858</strain>
    </source>
</reference>
<keyword evidence="5" id="KW-0547">Nucleotide-binding</keyword>
<organism evidence="11 12">
    <name type="scientific">Nocardioides lianchengensis</name>
    <dbReference type="NCBI Taxonomy" id="1045774"/>
    <lineage>
        <taxon>Bacteria</taxon>
        <taxon>Bacillati</taxon>
        <taxon>Actinomycetota</taxon>
        <taxon>Actinomycetes</taxon>
        <taxon>Propionibacteriales</taxon>
        <taxon>Nocardioidaceae</taxon>
        <taxon>Nocardioides</taxon>
    </lineage>
</organism>
<evidence type="ECO:0000256" key="5">
    <source>
        <dbReference type="ARBA" id="ARBA00022741"/>
    </source>
</evidence>
<dbReference type="GO" id="GO:0005524">
    <property type="term" value="F:ATP binding"/>
    <property type="evidence" value="ECO:0007669"/>
    <property type="project" value="UniProtKB-KW"/>
</dbReference>
<proteinExistence type="predicted"/>
<dbReference type="InterPro" id="IPR036890">
    <property type="entry name" value="HATPase_C_sf"/>
</dbReference>
<dbReference type="GO" id="GO:0000155">
    <property type="term" value="F:phosphorelay sensor kinase activity"/>
    <property type="evidence" value="ECO:0007669"/>
    <property type="project" value="InterPro"/>
</dbReference>
<evidence type="ECO:0000256" key="4">
    <source>
        <dbReference type="ARBA" id="ARBA00022679"/>
    </source>
</evidence>
<accession>A0A1G6LEQ7</accession>
<dbReference type="GO" id="GO:0016020">
    <property type="term" value="C:membrane"/>
    <property type="evidence" value="ECO:0007669"/>
    <property type="project" value="InterPro"/>
</dbReference>
<dbReference type="AlphaFoldDB" id="A0A1G6LEQ7"/>
<keyword evidence="7" id="KW-0067">ATP-binding</keyword>
<sequence length="364" mass="37933">MTRFGLTRLDVALATLCAGAMLVELWVGPKAEPSVLAVVTILAASLPVLVRRRWPVATFFAVLALLFPVMETCSVYNTIPTPAVICAFTLADQRGRRTAALVAALALPLTLVILQIYSPHVLLSWPTASYLAAVGLPFALGVANHERRAYTAALVEKAGSAERLRIARDVHDVVAHAMVSINVQAGVGAHLIDRDPAQAHAALRAIKQVSGDALTDLRAVLGVLRDAEAGADAVALPVQRLADLADLEGTGLRLSVDIDEAARALPASVDATGFRIVQEALTNTLKHSGTTSARVRVTRQGDHVVIEVVDDGGSAPAPLRATGTGAGVAGMRDRALAVGGSLEAGPRPEGGWRVAATLPVEVSV</sequence>
<keyword evidence="8" id="KW-0902">Two-component regulatory system</keyword>
<gene>
    <name evidence="11" type="ORF">SAMN05421872_102219</name>
</gene>
<dbReference type="PANTHER" id="PTHR24421:SF10">
    <property type="entry name" value="NITRATE_NITRITE SENSOR PROTEIN NARQ"/>
    <property type="match status" value="1"/>
</dbReference>
<evidence type="ECO:0000256" key="7">
    <source>
        <dbReference type="ARBA" id="ARBA00022840"/>
    </source>
</evidence>
<keyword evidence="4" id="KW-0808">Transferase</keyword>
<dbReference type="SUPFAM" id="SSF55874">
    <property type="entry name" value="ATPase domain of HSP90 chaperone/DNA topoisomerase II/histidine kinase"/>
    <property type="match status" value="1"/>
</dbReference>
<keyword evidence="6 11" id="KW-0418">Kinase</keyword>
<dbReference type="Proteomes" id="UP000199034">
    <property type="component" value="Unassembled WGS sequence"/>
</dbReference>
<feature type="domain" description="Histidine kinase/HSP90-like ATPase" evidence="9">
    <location>
        <begin position="275"/>
        <end position="361"/>
    </location>
</feature>
<dbReference type="EMBL" id="FMZM01000002">
    <property type="protein sequence ID" value="SDC41694.1"/>
    <property type="molecule type" value="Genomic_DNA"/>
</dbReference>
<dbReference type="RefSeq" id="WP_244509258.1">
    <property type="nucleotide sequence ID" value="NZ_FMZM01000002.1"/>
</dbReference>
<dbReference type="Gene3D" id="3.30.565.10">
    <property type="entry name" value="Histidine kinase-like ATPase, C-terminal domain"/>
    <property type="match status" value="1"/>
</dbReference>
<dbReference type="PANTHER" id="PTHR24421">
    <property type="entry name" value="NITRATE/NITRITE SENSOR PROTEIN NARX-RELATED"/>
    <property type="match status" value="1"/>
</dbReference>
<dbReference type="InterPro" id="IPR003594">
    <property type="entry name" value="HATPase_dom"/>
</dbReference>
<dbReference type="Pfam" id="PF02518">
    <property type="entry name" value="HATPase_c"/>
    <property type="match status" value="1"/>
</dbReference>
<feature type="domain" description="Signal transduction histidine kinase subgroup 3 dimerisation and phosphoacceptor" evidence="10">
    <location>
        <begin position="162"/>
        <end position="227"/>
    </location>
</feature>
<dbReference type="STRING" id="1045774.SAMN05421872_102219"/>
<evidence type="ECO:0000256" key="8">
    <source>
        <dbReference type="ARBA" id="ARBA00023012"/>
    </source>
</evidence>
<comment type="catalytic activity">
    <reaction evidence="1">
        <text>ATP + protein L-histidine = ADP + protein N-phospho-L-histidine.</text>
        <dbReference type="EC" id="2.7.13.3"/>
    </reaction>
</comment>
<evidence type="ECO:0000256" key="6">
    <source>
        <dbReference type="ARBA" id="ARBA00022777"/>
    </source>
</evidence>
<dbReference type="GO" id="GO:0046983">
    <property type="term" value="F:protein dimerization activity"/>
    <property type="evidence" value="ECO:0007669"/>
    <property type="project" value="InterPro"/>
</dbReference>